<dbReference type="Proteomes" id="UP001462502">
    <property type="component" value="Unassembled WGS sequence"/>
</dbReference>
<dbReference type="EMBL" id="JBDXMI010000015">
    <property type="protein sequence ID" value="MEO9387177.1"/>
    <property type="molecule type" value="Genomic_DNA"/>
</dbReference>
<protein>
    <submittedName>
        <fullName evidence="1">Uncharacterized protein</fullName>
    </submittedName>
</protein>
<reference evidence="1 2" key="1">
    <citation type="submission" date="2024-05" db="EMBL/GenBank/DDBJ databases">
        <authorList>
            <person name="De Oliveira J.P."/>
            <person name="Noriler S.A."/>
            <person name="De Oliveira A.G."/>
            <person name="Sipoli D.S."/>
        </authorList>
    </citation>
    <scope>NUCLEOTIDE SEQUENCE [LARGE SCALE GENOMIC DNA]</scope>
    <source>
        <strain evidence="1 2">LABIM192</strain>
    </source>
</reference>
<keyword evidence="2" id="KW-1185">Reference proteome</keyword>
<organism evidence="1 2">
    <name type="scientific">Chromobacterium phragmitis</name>
    <dbReference type="NCBI Taxonomy" id="2202141"/>
    <lineage>
        <taxon>Bacteria</taxon>
        <taxon>Pseudomonadati</taxon>
        <taxon>Pseudomonadota</taxon>
        <taxon>Betaproteobacteria</taxon>
        <taxon>Neisseriales</taxon>
        <taxon>Chromobacteriaceae</taxon>
        <taxon>Chromobacterium</taxon>
    </lineage>
</organism>
<dbReference type="RefSeq" id="WP_199153470.1">
    <property type="nucleotide sequence ID" value="NZ_JBDXMI010000015.1"/>
</dbReference>
<evidence type="ECO:0000313" key="1">
    <source>
        <dbReference type="EMBL" id="MEO9387177.1"/>
    </source>
</evidence>
<accession>A0ABV0J2E5</accession>
<sequence>MPRNVIPYRDLWVAPGTRLYDALVVKKDQKLAAEIYEQVMKSYKG</sequence>
<gene>
    <name evidence="1" type="ORF">ABI908_24070</name>
</gene>
<proteinExistence type="predicted"/>
<comment type="caution">
    <text evidence="1">The sequence shown here is derived from an EMBL/GenBank/DDBJ whole genome shotgun (WGS) entry which is preliminary data.</text>
</comment>
<evidence type="ECO:0000313" key="2">
    <source>
        <dbReference type="Proteomes" id="UP001462502"/>
    </source>
</evidence>
<name>A0ABV0J2E5_9NEIS</name>